<evidence type="ECO:0000313" key="3">
    <source>
        <dbReference type="Proteomes" id="UP000807353"/>
    </source>
</evidence>
<name>A0A9P6CCI3_9AGAR</name>
<proteinExistence type="predicted"/>
<evidence type="ECO:0000256" key="1">
    <source>
        <dbReference type="SAM" id="MobiDB-lite"/>
    </source>
</evidence>
<organism evidence="2 3">
    <name type="scientific">Collybia nuda</name>
    <dbReference type="NCBI Taxonomy" id="64659"/>
    <lineage>
        <taxon>Eukaryota</taxon>
        <taxon>Fungi</taxon>
        <taxon>Dikarya</taxon>
        <taxon>Basidiomycota</taxon>
        <taxon>Agaricomycotina</taxon>
        <taxon>Agaricomycetes</taxon>
        <taxon>Agaricomycetidae</taxon>
        <taxon>Agaricales</taxon>
        <taxon>Tricholomatineae</taxon>
        <taxon>Clitocybaceae</taxon>
        <taxon>Collybia</taxon>
    </lineage>
</organism>
<keyword evidence="3" id="KW-1185">Reference proteome</keyword>
<dbReference type="OrthoDB" id="2205812at2759"/>
<reference evidence="2" key="1">
    <citation type="submission" date="2020-11" db="EMBL/GenBank/DDBJ databases">
        <authorList>
            <consortium name="DOE Joint Genome Institute"/>
            <person name="Ahrendt S."/>
            <person name="Riley R."/>
            <person name="Andreopoulos W."/>
            <person name="Labutti K."/>
            <person name="Pangilinan J."/>
            <person name="Ruiz-Duenas F.J."/>
            <person name="Barrasa J.M."/>
            <person name="Sanchez-Garcia M."/>
            <person name="Camarero S."/>
            <person name="Miyauchi S."/>
            <person name="Serrano A."/>
            <person name="Linde D."/>
            <person name="Babiker R."/>
            <person name="Drula E."/>
            <person name="Ayuso-Fernandez I."/>
            <person name="Pacheco R."/>
            <person name="Padilla G."/>
            <person name="Ferreira P."/>
            <person name="Barriuso J."/>
            <person name="Kellner H."/>
            <person name="Castanera R."/>
            <person name="Alfaro M."/>
            <person name="Ramirez L."/>
            <person name="Pisabarro A.G."/>
            <person name="Kuo A."/>
            <person name="Tritt A."/>
            <person name="Lipzen A."/>
            <person name="He G."/>
            <person name="Yan M."/>
            <person name="Ng V."/>
            <person name="Cullen D."/>
            <person name="Martin F."/>
            <person name="Rosso M.-N."/>
            <person name="Henrissat B."/>
            <person name="Hibbett D."/>
            <person name="Martinez A.T."/>
            <person name="Grigoriev I.V."/>
        </authorList>
    </citation>
    <scope>NUCLEOTIDE SEQUENCE</scope>
    <source>
        <strain evidence="2">CBS 247.69</strain>
    </source>
</reference>
<sequence length="153" mass="17418">MLRKSELIGFQAPGSTTRVIVTLFADDTTVYLNKSDDFNTLLGILQKWCSAAAKFNINKTEIIPIGPENYHRELINTRKLNINQDPINWKPEKMGKDTPYYRGKKNNPPMDNNTIIAHHAQPNPVAKPAAKLNIFLQTWKPTSKKLQKNIMSD</sequence>
<comment type="caution">
    <text evidence="2">The sequence shown here is derived from an EMBL/GenBank/DDBJ whole genome shotgun (WGS) entry which is preliminary data.</text>
</comment>
<evidence type="ECO:0008006" key="4">
    <source>
        <dbReference type="Google" id="ProtNLM"/>
    </source>
</evidence>
<gene>
    <name evidence="2" type="ORF">BDZ94DRAFT_1241828</name>
</gene>
<accession>A0A9P6CCI3</accession>
<protein>
    <recommendedName>
        <fullName evidence="4">Reverse transcriptase domain-containing protein</fullName>
    </recommendedName>
</protein>
<dbReference type="Proteomes" id="UP000807353">
    <property type="component" value="Unassembled WGS sequence"/>
</dbReference>
<evidence type="ECO:0000313" key="2">
    <source>
        <dbReference type="EMBL" id="KAF9456038.1"/>
    </source>
</evidence>
<dbReference type="AlphaFoldDB" id="A0A9P6CCI3"/>
<dbReference type="EMBL" id="MU150472">
    <property type="protein sequence ID" value="KAF9456038.1"/>
    <property type="molecule type" value="Genomic_DNA"/>
</dbReference>
<feature type="region of interest" description="Disordered" evidence="1">
    <location>
        <begin position="88"/>
        <end position="110"/>
    </location>
</feature>